<sequence>MVPSPGVLAPAGVVGLRARYGFLCIKEDSAITDQAVPPLKNKRRIQRGDHWLT</sequence>
<evidence type="ECO:0000313" key="1">
    <source>
        <dbReference type="EMBL" id="QOR94432.1"/>
    </source>
</evidence>
<dbReference type="KEGG" id="tcs:IMZ38_00235"/>
<protein>
    <submittedName>
        <fullName evidence="1">Uncharacterized protein</fullName>
    </submittedName>
</protein>
<dbReference type="RefSeq" id="WP_193436231.1">
    <property type="nucleotide sequence ID" value="NZ_CP063144.1"/>
</dbReference>
<accession>A0A7M1UTE0</accession>
<reference evidence="1 2" key="1">
    <citation type="submission" date="2020-10" db="EMBL/GenBank/DDBJ databases">
        <title>Complete genome sequence of Thermosphaera aggregans strain 3507.</title>
        <authorList>
            <person name="Zayulina K.S."/>
            <person name="Elcheninov A.G."/>
            <person name="Toshchakov S.V."/>
            <person name="Kublanov I.V."/>
            <person name="Kochetkova T.V."/>
        </authorList>
    </citation>
    <scope>NUCLEOTIDE SEQUENCE [LARGE SCALE GENOMIC DNA]</scope>
    <source>
        <strain evidence="1 2">3507</strain>
    </source>
</reference>
<dbReference type="GeneID" id="59453799"/>
<gene>
    <name evidence="1" type="ORF">IMZ38_00235</name>
</gene>
<evidence type="ECO:0000313" key="2">
    <source>
        <dbReference type="Proteomes" id="UP000593766"/>
    </source>
</evidence>
<keyword evidence="2" id="KW-1185">Reference proteome</keyword>
<dbReference type="AlphaFoldDB" id="A0A7M1UTE0"/>
<proteinExistence type="predicted"/>
<name>A0A7M1UTE0_9CREN</name>
<dbReference type="Proteomes" id="UP000593766">
    <property type="component" value="Chromosome"/>
</dbReference>
<dbReference type="EMBL" id="CP063144">
    <property type="protein sequence ID" value="QOR94432.1"/>
    <property type="molecule type" value="Genomic_DNA"/>
</dbReference>
<organism evidence="1 2">
    <name type="scientific">Thermosphaera chiliense</name>
    <dbReference type="NCBI Taxonomy" id="3402707"/>
    <lineage>
        <taxon>Archaea</taxon>
        <taxon>Thermoproteota</taxon>
        <taxon>Thermoprotei</taxon>
        <taxon>Desulfurococcales</taxon>
        <taxon>Desulfurococcaceae</taxon>
        <taxon>Thermosphaera</taxon>
    </lineage>
</organism>